<evidence type="ECO:0000256" key="6">
    <source>
        <dbReference type="ARBA" id="ARBA00023242"/>
    </source>
</evidence>
<dbReference type="GeneID" id="14539790"/>
<keyword evidence="10" id="KW-1185">Reference proteome</keyword>
<keyword evidence="1" id="KW-0479">Metal-binding</keyword>
<dbReference type="GO" id="GO:0000978">
    <property type="term" value="F:RNA polymerase II cis-regulatory region sequence-specific DNA binding"/>
    <property type="evidence" value="ECO:0007669"/>
    <property type="project" value="TreeGrafter"/>
</dbReference>
<dbReference type="SMART" id="SM00906">
    <property type="entry name" value="Fungal_trans"/>
    <property type="match status" value="1"/>
</dbReference>
<feature type="region of interest" description="Disordered" evidence="7">
    <location>
        <begin position="50"/>
        <end position="72"/>
    </location>
</feature>
<proteinExistence type="predicted"/>
<organism evidence="9 10">
    <name type="scientific">Candida orthopsilosis (strain 90-125)</name>
    <name type="common">Yeast</name>
    <dbReference type="NCBI Taxonomy" id="1136231"/>
    <lineage>
        <taxon>Eukaryota</taxon>
        <taxon>Fungi</taxon>
        <taxon>Dikarya</taxon>
        <taxon>Ascomycota</taxon>
        <taxon>Saccharomycotina</taxon>
        <taxon>Pichiomycetes</taxon>
        <taxon>Debaryomycetaceae</taxon>
        <taxon>Candida/Lodderomyces clade</taxon>
        <taxon>Candida</taxon>
    </lineage>
</organism>
<dbReference type="InterPro" id="IPR001138">
    <property type="entry name" value="Zn2Cys6_DnaBD"/>
</dbReference>
<dbReference type="Gene3D" id="4.10.240.10">
    <property type="entry name" value="Zn(2)-C6 fungal-type DNA-binding domain"/>
    <property type="match status" value="1"/>
</dbReference>
<dbReference type="Proteomes" id="UP000005018">
    <property type="component" value="Chromosome 3"/>
</dbReference>
<evidence type="ECO:0000256" key="4">
    <source>
        <dbReference type="ARBA" id="ARBA00023125"/>
    </source>
</evidence>
<evidence type="ECO:0000256" key="3">
    <source>
        <dbReference type="ARBA" id="ARBA00023015"/>
    </source>
</evidence>
<protein>
    <submittedName>
        <fullName evidence="9">Zcf34 transcription factor</fullName>
    </submittedName>
</protein>
<dbReference type="HOGENOM" id="CLU_334333_0_0_1"/>
<keyword evidence="5" id="KW-0804">Transcription</keyword>
<dbReference type="KEGG" id="cot:CORT_0C01310"/>
<feature type="region of interest" description="Disordered" evidence="7">
    <location>
        <begin position="139"/>
        <end position="172"/>
    </location>
</feature>
<reference evidence="9 10" key="1">
    <citation type="journal article" date="2012" name="PLoS ONE">
        <title>Sequence and analysis of the genome of the pathogenic yeast Candida orthopsilosis.</title>
        <authorList>
            <person name="Riccombeni A."/>
            <person name="Vidanes G."/>
            <person name="Proux-Wera E."/>
            <person name="Wolfe K.H."/>
            <person name="Butler G."/>
        </authorList>
    </citation>
    <scope>NUCLEOTIDE SEQUENCE [LARGE SCALE GENOMIC DNA]</scope>
    <source>
        <strain evidence="9 10">Co 90-125</strain>
    </source>
</reference>
<sequence>MQTRNRKVLSCDRCRRRKIKCDRLQPCKTCHRLKRECSYTLAIESMEAAKSKSRQTTTESTGLAEIPPTNSGAVPTAGQWGEWRSANNVPPVSFKSSNSSGDTNIAQPVSFQENEHGLSPDLSEVLLLKQRIQELEIQLKTEQSSNKNRPNSIPATTWPRTTQPKSGQTNFTYSFTDGKPLLLSDRPFPYMLLMRREGGSKLLYNLLARDGKKDGHLLTSSLMLCELNTVRLGEVKEKARMVLGEYYIPRPGEETLNTEELKKRIASNHYGLQFTTPDVDWRDPIACYFSLIPPAWVCKKLLDLWFKEIYVFMPIIDEQDFRSALSRILGPQLNDDYINTFPNVDSSDDLAILVMHLIILRATYLSLWDLNGNSISPLSQYTVTYDAVRAAETIMKEFDFTCRQSLTVVQAGLMFRSYVIVAPEAYLTGSAAQMKSGPIVQLCYALGLNRDPSCFKDQSPKMQNLRRKIWHYVVRMDVACSAIFGTVLSTDVNTYDCPLPEFSVDTANCYDLKLEQAIIDTFHQSNNVYLMCRKLADYHLIASDTFQVEQVVRILEGLEAILAKTCGNVKPLFNQPLVDGIGIFTMQVYMEIKLFMAYTYYCLHLYHESEENHLLSSKYFIKTTTILLQDLGDLNTYIFSSANTSTNVLLAAKLTEFYLHFNLMVFTGIRLRLKCYMQLKSFNEENGGEKSLENEILLKLENQLKVYTHAQAIKLGELGKKYRYSLMLRGMHMITIKLCDQFQYLYDANDSQSIREAAIKLPLEVLQKFSQKLDVYQLSKTEELFDFSDEGLIVEMGRQNLWDQLKMIETEETVTSTWIEKTKKFNKFAEDMKLGLNYNLGFDLPTIGLNLFSS</sequence>
<evidence type="ECO:0000256" key="5">
    <source>
        <dbReference type="ARBA" id="ARBA00023163"/>
    </source>
</evidence>
<dbReference type="AlphaFoldDB" id="H8X2G1"/>
<accession>H8X2G1</accession>
<feature type="compositionally biased region" description="Polar residues" evidence="7">
    <location>
        <begin position="140"/>
        <end position="172"/>
    </location>
</feature>
<evidence type="ECO:0000256" key="2">
    <source>
        <dbReference type="ARBA" id="ARBA00022833"/>
    </source>
</evidence>
<dbReference type="InterPro" id="IPR051430">
    <property type="entry name" value="Fungal_TF_Env_Response"/>
</dbReference>
<keyword evidence="3" id="KW-0805">Transcription regulation</keyword>
<dbReference type="GO" id="GO:0005634">
    <property type="term" value="C:nucleus"/>
    <property type="evidence" value="ECO:0007669"/>
    <property type="project" value="TreeGrafter"/>
</dbReference>
<dbReference type="GO" id="GO:0008270">
    <property type="term" value="F:zinc ion binding"/>
    <property type="evidence" value="ECO:0007669"/>
    <property type="project" value="InterPro"/>
</dbReference>
<dbReference type="InterPro" id="IPR007219">
    <property type="entry name" value="XnlR_reg_dom"/>
</dbReference>
<dbReference type="SUPFAM" id="SSF57701">
    <property type="entry name" value="Zn2/Cys6 DNA-binding domain"/>
    <property type="match status" value="1"/>
</dbReference>
<dbReference type="GO" id="GO:0006351">
    <property type="term" value="P:DNA-templated transcription"/>
    <property type="evidence" value="ECO:0007669"/>
    <property type="project" value="InterPro"/>
</dbReference>
<dbReference type="RefSeq" id="XP_003868412.1">
    <property type="nucleotide sequence ID" value="XM_003868364.1"/>
</dbReference>
<dbReference type="SMART" id="SM00066">
    <property type="entry name" value="GAL4"/>
    <property type="match status" value="1"/>
</dbReference>
<dbReference type="Pfam" id="PF00172">
    <property type="entry name" value="Zn_clus"/>
    <property type="match status" value="1"/>
</dbReference>
<dbReference type="PROSITE" id="PS50048">
    <property type="entry name" value="ZN2_CY6_FUNGAL_2"/>
    <property type="match status" value="1"/>
</dbReference>
<keyword evidence="4" id="KW-0238">DNA-binding</keyword>
<dbReference type="Pfam" id="PF04082">
    <property type="entry name" value="Fungal_trans"/>
    <property type="match status" value="1"/>
</dbReference>
<keyword evidence="6" id="KW-0539">Nucleus</keyword>
<gene>
    <name evidence="9" type="ORF">CORT_0C01310</name>
</gene>
<dbReference type="InterPro" id="IPR036864">
    <property type="entry name" value="Zn2-C6_fun-type_DNA-bd_sf"/>
</dbReference>
<evidence type="ECO:0000259" key="8">
    <source>
        <dbReference type="PROSITE" id="PS50048"/>
    </source>
</evidence>
<dbReference type="PROSITE" id="PS00463">
    <property type="entry name" value="ZN2_CY6_FUNGAL_1"/>
    <property type="match status" value="1"/>
</dbReference>
<keyword evidence="2" id="KW-0862">Zinc</keyword>
<evidence type="ECO:0000256" key="7">
    <source>
        <dbReference type="SAM" id="MobiDB-lite"/>
    </source>
</evidence>
<dbReference type="PANTHER" id="PTHR31944:SF131">
    <property type="entry name" value="HEME-RESPONSIVE ZINC FINGER TRANSCRIPTION FACTOR HAP1"/>
    <property type="match status" value="1"/>
</dbReference>
<dbReference type="PANTHER" id="PTHR31944">
    <property type="entry name" value="HEME-RESPONSIVE ZINC FINGER TRANSCRIPTION FACTOR HAP1"/>
    <property type="match status" value="1"/>
</dbReference>
<dbReference type="OrthoDB" id="4159781at2759"/>
<evidence type="ECO:0000256" key="1">
    <source>
        <dbReference type="ARBA" id="ARBA00022723"/>
    </source>
</evidence>
<evidence type="ECO:0000313" key="10">
    <source>
        <dbReference type="Proteomes" id="UP000005018"/>
    </source>
</evidence>
<name>H8X2G1_CANO9</name>
<evidence type="ECO:0000313" key="9">
    <source>
        <dbReference type="EMBL" id="CCG25508.1"/>
    </source>
</evidence>
<dbReference type="CDD" id="cd12148">
    <property type="entry name" value="fungal_TF_MHR"/>
    <property type="match status" value="1"/>
</dbReference>
<dbReference type="EMBL" id="HE681721">
    <property type="protein sequence ID" value="CCG25508.1"/>
    <property type="molecule type" value="Genomic_DNA"/>
</dbReference>
<feature type="domain" description="Zn(2)-C6 fungal-type" evidence="8">
    <location>
        <begin position="10"/>
        <end position="39"/>
    </location>
</feature>
<dbReference type="CDD" id="cd00067">
    <property type="entry name" value="GAL4"/>
    <property type="match status" value="1"/>
</dbReference>
<dbReference type="GO" id="GO:0001228">
    <property type="term" value="F:DNA-binding transcription activator activity, RNA polymerase II-specific"/>
    <property type="evidence" value="ECO:0007669"/>
    <property type="project" value="TreeGrafter"/>
</dbReference>